<evidence type="ECO:0000313" key="4">
    <source>
        <dbReference type="Proteomes" id="UP000019028"/>
    </source>
</evidence>
<feature type="transmembrane region" description="Helical" evidence="1">
    <location>
        <begin position="126"/>
        <end position="145"/>
    </location>
</feature>
<feature type="transmembrane region" description="Helical" evidence="1">
    <location>
        <begin position="54"/>
        <end position="73"/>
    </location>
</feature>
<dbReference type="RefSeq" id="WP_025424240.1">
    <property type="nucleotide sequence ID" value="NZ_CP006570.1"/>
</dbReference>
<keyword evidence="1" id="KW-1133">Transmembrane helix</keyword>
<dbReference type="Gene3D" id="1.20.120.1220">
    <property type="match status" value="1"/>
</dbReference>
<keyword evidence="1" id="KW-0812">Transmembrane</keyword>
<evidence type="ECO:0000259" key="2">
    <source>
        <dbReference type="Pfam" id="PF01478"/>
    </source>
</evidence>
<evidence type="ECO:0000313" key="3">
    <source>
        <dbReference type="EMBL" id="AHF79113.1"/>
    </source>
</evidence>
<proteinExistence type="predicted"/>
<evidence type="ECO:0000256" key="1">
    <source>
        <dbReference type="SAM" id="Phobius"/>
    </source>
</evidence>
<dbReference type="EMBL" id="CP006570">
    <property type="protein sequence ID" value="AHF79113.1"/>
    <property type="molecule type" value="Genomic_DNA"/>
</dbReference>
<dbReference type="KEGG" id="sod:Sant_P0066"/>
<gene>
    <name evidence="3" type="primary">tadV</name>
    <name evidence="3" type="ORF">Sant_P0066</name>
</gene>
<keyword evidence="4" id="KW-1185">Reference proteome</keyword>
<accession>W0I3W6</accession>
<feature type="domain" description="Prepilin type IV endopeptidase peptidase" evidence="2">
    <location>
        <begin position="12"/>
        <end position="109"/>
    </location>
</feature>
<dbReference type="GO" id="GO:0016020">
    <property type="term" value="C:membrane"/>
    <property type="evidence" value="ECO:0007669"/>
    <property type="project" value="InterPro"/>
</dbReference>
<dbReference type="AlphaFoldDB" id="W0I3W6"/>
<name>W0I3W6_9GAMM</name>
<dbReference type="OrthoDB" id="5687582at2"/>
<dbReference type="Proteomes" id="UP000019028">
    <property type="component" value="Plasmid pHS1"/>
</dbReference>
<dbReference type="GO" id="GO:0004190">
    <property type="term" value="F:aspartic-type endopeptidase activity"/>
    <property type="evidence" value="ECO:0007669"/>
    <property type="project" value="InterPro"/>
</dbReference>
<protein>
    <submittedName>
        <fullName evidence="3">Flp operon protein B</fullName>
    </submittedName>
</protein>
<dbReference type="InterPro" id="IPR000045">
    <property type="entry name" value="Prepilin_IV_endopep_pep"/>
</dbReference>
<keyword evidence="1" id="KW-0472">Membrane</keyword>
<reference evidence="3 4" key="1">
    <citation type="journal article" date="2014" name="Genome Biol. Evol.">
        <title>Genome degeneration and adaptation in a nascent stage of symbiosis.</title>
        <authorList>
            <person name="Oakeson K.F."/>
            <person name="Gil R."/>
            <person name="Clayton A.L."/>
            <person name="Dunn D.M."/>
            <person name="von Niederhausern A.C."/>
            <person name="Hamil C."/>
            <person name="Aoyagi A."/>
            <person name="Duval B."/>
            <person name="Baca A."/>
            <person name="Silva F.J."/>
            <person name="Vallier A."/>
            <person name="Jackson D.G."/>
            <person name="Latorre A."/>
            <person name="Weiss R.B."/>
            <person name="Heddi A."/>
            <person name="Moya A."/>
            <person name="Dale C."/>
        </authorList>
    </citation>
    <scope>NUCLEOTIDE SEQUENCE [LARGE SCALE GENOMIC DNA]</scope>
    <source>
        <strain evidence="3 4">HS1</strain>
        <plasmid evidence="4">Plasmid pHS1</plasmid>
    </source>
</reference>
<dbReference type="Pfam" id="PF01478">
    <property type="entry name" value="Peptidase_A24"/>
    <property type="match status" value="1"/>
</dbReference>
<feature type="transmembrane region" description="Helical" evidence="1">
    <location>
        <begin position="28"/>
        <end position="47"/>
    </location>
</feature>
<dbReference type="HOGENOM" id="CLU_057101_9_3_6"/>
<dbReference type="PATRIC" id="fig|1239307.3.peg.4590"/>
<sequence>MTIAILLTSGMVICLLVRIAVTDIRARIITNCDIALLFAVLCTINLITGKMPNMVLALVVLGTGLLLFMGNLMGGGDVKLLAVMSLAFDWRAYLSFLFLTALIGGFIALAGILFFRQATLRHGVPYGVAIAAAFLLSDTCHAIIFKTGIFS</sequence>
<feature type="transmembrane region" description="Helical" evidence="1">
    <location>
        <begin position="93"/>
        <end position="114"/>
    </location>
</feature>
<geneLocation type="plasmid" evidence="3 4">
    <name>pHS1</name>
</geneLocation>
<keyword evidence="3" id="KW-0614">Plasmid</keyword>
<organism evidence="3 4">
    <name type="scientific">Sodalis praecaptivus</name>
    <dbReference type="NCBI Taxonomy" id="1239307"/>
    <lineage>
        <taxon>Bacteria</taxon>
        <taxon>Pseudomonadati</taxon>
        <taxon>Pseudomonadota</taxon>
        <taxon>Gammaproteobacteria</taxon>
        <taxon>Enterobacterales</taxon>
        <taxon>Bruguierivoracaceae</taxon>
        <taxon>Sodalis</taxon>
    </lineage>
</organism>